<dbReference type="SUPFAM" id="SSF47240">
    <property type="entry name" value="Ferritin-like"/>
    <property type="match status" value="1"/>
</dbReference>
<dbReference type="GO" id="GO:0016491">
    <property type="term" value="F:oxidoreductase activity"/>
    <property type="evidence" value="ECO:0007669"/>
    <property type="project" value="InterPro"/>
</dbReference>
<gene>
    <name evidence="2" type="ORF">ENS06_08905</name>
</gene>
<dbReference type="Gene3D" id="1.20.1260.10">
    <property type="match status" value="1"/>
</dbReference>
<dbReference type="AlphaFoldDB" id="A0A832A0S8"/>
<evidence type="ECO:0000313" key="2">
    <source>
        <dbReference type="EMBL" id="HFK97423.1"/>
    </source>
</evidence>
<dbReference type="InterPro" id="IPR012347">
    <property type="entry name" value="Ferritin-like"/>
</dbReference>
<name>A0A832A0S8_9BACT</name>
<sequence length="162" mass="18817">MFNAVEVLKMAVRIEENGEKFYRKAMDIQEDSQLRQILQELAGDEARHAQWFEAMRERLSREREDEERWVQEVSGDLLQSMIGDQTFSLKEVDPADLDSVEKILETALEFEKDSILFYDMLRGFMDEGESAKALQDIIAEEKLHVEILEARLKALHPARVSA</sequence>
<accession>A0A832A0S8</accession>
<reference evidence="2" key="1">
    <citation type="journal article" date="2020" name="mSystems">
        <title>Genome- and Community-Level Interaction Insights into Carbon Utilization and Element Cycling Functions of Hydrothermarchaeota in Hydrothermal Sediment.</title>
        <authorList>
            <person name="Zhou Z."/>
            <person name="Liu Y."/>
            <person name="Xu W."/>
            <person name="Pan J."/>
            <person name="Luo Z.H."/>
            <person name="Li M."/>
        </authorList>
    </citation>
    <scope>NUCLEOTIDE SEQUENCE [LARGE SCALE GENOMIC DNA]</scope>
    <source>
        <strain evidence="2">SpSt-456</strain>
    </source>
</reference>
<proteinExistence type="predicted"/>
<dbReference type="Pfam" id="PF02915">
    <property type="entry name" value="Rubrerythrin"/>
    <property type="match status" value="1"/>
</dbReference>
<dbReference type="InterPro" id="IPR003251">
    <property type="entry name" value="Rr_diiron-bd_dom"/>
</dbReference>
<comment type="caution">
    <text evidence="2">The sequence shown here is derived from an EMBL/GenBank/DDBJ whole genome shotgun (WGS) entry which is preliminary data.</text>
</comment>
<dbReference type="EMBL" id="DSTK01000026">
    <property type="protein sequence ID" value="HFK97423.1"/>
    <property type="molecule type" value="Genomic_DNA"/>
</dbReference>
<evidence type="ECO:0000259" key="1">
    <source>
        <dbReference type="Pfam" id="PF02915"/>
    </source>
</evidence>
<organism evidence="2">
    <name type="scientific">Desulfacinum infernum</name>
    <dbReference type="NCBI Taxonomy" id="35837"/>
    <lineage>
        <taxon>Bacteria</taxon>
        <taxon>Pseudomonadati</taxon>
        <taxon>Thermodesulfobacteriota</taxon>
        <taxon>Syntrophobacteria</taxon>
        <taxon>Syntrophobacterales</taxon>
        <taxon>Syntrophobacteraceae</taxon>
        <taxon>Desulfacinum</taxon>
    </lineage>
</organism>
<feature type="domain" description="Rubrerythrin diiron-binding" evidence="1">
    <location>
        <begin position="6"/>
        <end position="64"/>
    </location>
</feature>
<dbReference type="GO" id="GO:0046872">
    <property type="term" value="F:metal ion binding"/>
    <property type="evidence" value="ECO:0007669"/>
    <property type="project" value="InterPro"/>
</dbReference>
<protein>
    <recommendedName>
        <fullName evidence="1">Rubrerythrin diiron-binding domain-containing protein</fullName>
    </recommendedName>
</protein>
<dbReference type="CDD" id="cd01045">
    <property type="entry name" value="Ferritin_like_AB"/>
    <property type="match status" value="1"/>
</dbReference>
<dbReference type="InterPro" id="IPR009078">
    <property type="entry name" value="Ferritin-like_SF"/>
</dbReference>